<evidence type="ECO:0000313" key="1">
    <source>
        <dbReference type="EMBL" id="KAE8038615.1"/>
    </source>
</evidence>
<protein>
    <recommendedName>
        <fullName evidence="3">RRM domain-containing protein</fullName>
    </recommendedName>
</protein>
<dbReference type="PANTHER" id="PTHR33527">
    <property type="entry name" value="OS07G0274300 PROTEIN"/>
    <property type="match status" value="1"/>
</dbReference>
<keyword evidence="2" id="KW-1185">Reference proteome</keyword>
<accession>A0A660KTE1</accession>
<evidence type="ECO:0000313" key="2">
    <source>
        <dbReference type="Proteomes" id="UP000327013"/>
    </source>
</evidence>
<dbReference type="Proteomes" id="UP000327013">
    <property type="component" value="Chromosome 4"/>
</dbReference>
<proteinExistence type="predicted"/>
<dbReference type="PANTHER" id="PTHR33527:SF45">
    <property type="entry name" value="RRM DOMAIN-CONTAINING PROTEIN"/>
    <property type="match status" value="1"/>
</dbReference>
<reference evidence="1 2" key="1">
    <citation type="submission" date="2019-06" db="EMBL/GenBank/DDBJ databases">
        <title>A chromosomal-level reference genome of Carpinus fangiana (Coryloideae, Betulaceae).</title>
        <authorList>
            <person name="Yang X."/>
            <person name="Wang Z."/>
            <person name="Zhang L."/>
            <person name="Hao G."/>
            <person name="Liu J."/>
            <person name="Yang Y."/>
        </authorList>
    </citation>
    <scope>NUCLEOTIDE SEQUENCE [LARGE SCALE GENOMIC DNA]</scope>
    <source>
        <strain evidence="1">Cfa_2016G</strain>
        <tissue evidence="1">Leaf</tissue>
    </source>
</reference>
<dbReference type="AlphaFoldDB" id="A0A660KTE1"/>
<name>A0A660KTE1_9ROSI</name>
<dbReference type="EMBL" id="CM017324">
    <property type="protein sequence ID" value="KAE8038615.1"/>
    <property type="molecule type" value="Genomic_DNA"/>
</dbReference>
<dbReference type="OrthoDB" id="1882251at2759"/>
<gene>
    <name evidence="1" type="ORF">FH972_011109</name>
</gene>
<sequence length="268" mass="30004">MGTVQAPNIVAHITERLLYRRLIDIGVDPEESMNVMAFWMWLEAQGFKEVVRKISSNNDKFLNLVAEEAKAVLATLFPLSSKPISQNLCPITSIFSGSLSIHDIFGNKETVSEGVADVRSRVCFVVFKDVLEEKGGKVRFGGAEVEGDGDGVSVGTKLNPFAREWNPAIDRVPEEERCLFLTFSKGNPLTENQIFNFFNQKYGTCVERVYVHWPDPKKPALFGKVVFNTCSVPAIIMGRLHQAKFTVNSKPLWCKRFELGKKGLAKTK</sequence>
<evidence type="ECO:0008006" key="3">
    <source>
        <dbReference type="Google" id="ProtNLM"/>
    </source>
</evidence>
<organism evidence="1 2">
    <name type="scientific">Carpinus fangiana</name>
    <dbReference type="NCBI Taxonomy" id="176857"/>
    <lineage>
        <taxon>Eukaryota</taxon>
        <taxon>Viridiplantae</taxon>
        <taxon>Streptophyta</taxon>
        <taxon>Embryophyta</taxon>
        <taxon>Tracheophyta</taxon>
        <taxon>Spermatophyta</taxon>
        <taxon>Magnoliopsida</taxon>
        <taxon>eudicotyledons</taxon>
        <taxon>Gunneridae</taxon>
        <taxon>Pentapetalae</taxon>
        <taxon>rosids</taxon>
        <taxon>fabids</taxon>
        <taxon>Fagales</taxon>
        <taxon>Betulaceae</taxon>
        <taxon>Carpinus</taxon>
    </lineage>
</organism>